<sequence>MSSPHDTSSKGGKKKTRNRLGAFFSRPRSTSPGASLGANLDSATTPGGPPGDDSHLRPLTASPSETRTASLSFSRFPSAVDLNPRPYSDIAISQDSLSPPLHRPPLSAASADGFFDPDSFSRFRDYRQTDDAIARLISSENVQRGVGGVHRIPSTSSGSVSSVSRSGSARESMGAPLTGTRTGTASSGGWGSGSGSGSLSGWGSGSGSGSSGDPLFTGGLPTPPATAATAPAADSADTAGSFSPSSIMQTPFPLRHHASTGSYPVRLPQRPPHLSSSHQRTQTYTPAPAPHWRYPLSPTTQKLTFSPSDEIPLPRGRDPRGRDERTYAQDLHLRSRSPKAFAPRPEERQIPSADFSDPAYHLGTFNQMDKGKRVSRVGDQERPWLLTIPGVDDDDDDDNNNNTNTNLTNDDMSTAPRRRRTTGDHRRLTPYQAARQVLAEEQEPPGPDERLPTYEEDILAHYHHLTRPQQEYYQRKEADEVDNNYNNNNNSYNSAADEKANLRHTLEEETPRCAPPPPPPPPLPLPSDGPAELETIHPTRGRVPIVTRSREPVELPVRNDGDEGDEIRMSSTAYPGQEWRPVGYSEFD</sequence>
<reference evidence="3" key="1">
    <citation type="submission" date="2017-12" db="EMBL/GenBank/DDBJ databases">
        <authorList>
            <consortium name="DOE Joint Genome Institute"/>
            <person name="Mondo S.J."/>
            <person name="Kjaerbolling I."/>
            <person name="Vesth T.C."/>
            <person name="Frisvad J.C."/>
            <person name="Nybo J.L."/>
            <person name="Theobald S."/>
            <person name="Kuo A."/>
            <person name="Bowyer P."/>
            <person name="Matsuda Y."/>
            <person name="Lyhne E.K."/>
            <person name="Kogle M.E."/>
            <person name="Clum A."/>
            <person name="Lipzen A."/>
            <person name="Salamov A."/>
            <person name="Ngan C.Y."/>
            <person name="Daum C."/>
            <person name="Chiniquy J."/>
            <person name="Barry K."/>
            <person name="LaButti K."/>
            <person name="Haridas S."/>
            <person name="Simmons B.A."/>
            <person name="Magnuson J.K."/>
            <person name="Mortensen U.H."/>
            <person name="Larsen T.O."/>
            <person name="Grigoriev I.V."/>
            <person name="Baker S.E."/>
            <person name="Andersen M.R."/>
            <person name="Nordberg H.P."/>
            <person name="Cantor M.N."/>
            <person name="Hua S.X."/>
        </authorList>
    </citation>
    <scope>NUCLEOTIDE SEQUENCE [LARGE SCALE GENOMIC DNA]</scope>
    <source>
        <strain evidence="3">IBT 19404</strain>
    </source>
</reference>
<dbReference type="Proteomes" id="UP000235023">
    <property type="component" value="Unassembled WGS sequence"/>
</dbReference>
<gene>
    <name evidence="2" type="ORF">BDW42DRAFT_192912</name>
</gene>
<dbReference type="AlphaFoldDB" id="A0A2J5HYM6"/>
<feature type="compositionally biased region" description="Polar residues" evidence="1">
    <location>
        <begin position="297"/>
        <end position="307"/>
    </location>
</feature>
<feature type="compositionally biased region" description="Polar residues" evidence="1">
    <location>
        <begin position="274"/>
        <end position="285"/>
    </location>
</feature>
<protein>
    <submittedName>
        <fullName evidence="2">Uncharacterized protein</fullName>
    </submittedName>
</protein>
<dbReference type="OrthoDB" id="5151921at2759"/>
<accession>A0A2J5HYM6</accession>
<evidence type="ECO:0000313" key="3">
    <source>
        <dbReference type="Proteomes" id="UP000235023"/>
    </source>
</evidence>
<feature type="compositionally biased region" description="Polar residues" evidence="1">
    <location>
        <begin position="1"/>
        <end position="10"/>
    </location>
</feature>
<evidence type="ECO:0000256" key="1">
    <source>
        <dbReference type="SAM" id="MobiDB-lite"/>
    </source>
</evidence>
<organism evidence="2 3">
    <name type="scientific">Aspergillus taichungensis</name>
    <dbReference type="NCBI Taxonomy" id="482145"/>
    <lineage>
        <taxon>Eukaryota</taxon>
        <taxon>Fungi</taxon>
        <taxon>Dikarya</taxon>
        <taxon>Ascomycota</taxon>
        <taxon>Pezizomycotina</taxon>
        <taxon>Eurotiomycetes</taxon>
        <taxon>Eurotiomycetidae</taxon>
        <taxon>Eurotiales</taxon>
        <taxon>Aspergillaceae</taxon>
        <taxon>Aspergillus</taxon>
        <taxon>Aspergillus subgen. Circumdati</taxon>
    </lineage>
</organism>
<feature type="region of interest" description="Disordered" evidence="1">
    <location>
        <begin position="1"/>
        <end position="114"/>
    </location>
</feature>
<feature type="compositionally biased region" description="Gly residues" evidence="1">
    <location>
        <begin position="186"/>
        <end position="210"/>
    </location>
</feature>
<feature type="compositionally biased region" description="Polar residues" evidence="1">
    <location>
        <begin position="240"/>
        <end position="249"/>
    </location>
</feature>
<feature type="compositionally biased region" description="Pro residues" evidence="1">
    <location>
        <begin position="513"/>
        <end position="527"/>
    </location>
</feature>
<keyword evidence="3" id="KW-1185">Reference proteome</keyword>
<feature type="compositionally biased region" description="Low complexity" evidence="1">
    <location>
        <begin position="154"/>
        <end position="172"/>
    </location>
</feature>
<feature type="compositionally biased region" description="Low complexity" evidence="1">
    <location>
        <begin position="400"/>
        <end position="411"/>
    </location>
</feature>
<evidence type="ECO:0000313" key="2">
    <source>
        <dbReference type="EMBL" id="PLN82500.1"/>
    </source>
</evidence>
<dbReference type="EMBL" id="KZ559526">
    <property type="protein sequence ID" value="PLN82500.1"/>
    <property type="molecule type" value="Genomic_DNA"/>
</dbReference>
<feature type="region of interest" description="Disordered" evidence="1">
    <location>
        <begin position="386"/>
        <end position="429"/>
    </location>
</feature>
<feature type="compositionally biased region" description="Basic and acidic residues" evidence="1">
    <location>
        <begin position="315"/>
        <end position="333"/>
    </location>
</feature>
<feature type="region of interest" description="Disordered" evidence="1">
    <location>
        <begin position="146"/>
        <end position="366"/>
    </location>
</feature>
<feature type="region of interest" description="Disordered" evidence="1">
    <location>
        <begin position="506"/>
        <end position="588"/>
    </location>
</feature>
<name>A0A2J5HYM6_9EURO</name>
<feature type="compositionally biased region" description="Basic and acidic residues" evidence="1">
    <location>
        <begin position="548"/>
        <end position="561"/>
    </location>
</feature>
<proteinExistence type="predicted"/>
<feature type="compositionally biased region" description="Polar residues" evidence="1">
    <location>
        <begin position="61"/>
        <end position="75"/>
    </location>
</feature>
<feature type="compositionally biased region" description="Low complexity" evidence="1">
    <location>
        <begin position="96"/>
        <end position="114"/>
    </location>
</feature>
<feature type="compositionally biased region" description="Low complexity" evidence="1">
    <location>
        <begin position="225"/>
        <end position="239"/>
    </location>
</feature>